<accession>A0A381NDA0</accession>
<dbReference type="EMBL" id="UINC01000281">
    <property type="protein sequence ID" value="SUZ52560.1"/>
    <property type="molecule type" value="Genomic_DNA"/>
</dbReference>
<dbReference type="InterPro" id="IPR036280">
    <property type="entry name" value="Multihaem_cyt_sf"/>
</dbReference>
<name>A0A381NDA0_9ZZZZ</name>
<organism evidence="1">
    <name type="scientific">marine metagenome</name>
    <dbReference type="NCBI Taxonomy" id="408172"/>
    <lineage>
        <taxon>unclassified sequences</taxon>
        <taxon>metagenomes</taxon>
        <taxon>ecological metagenomes</taxon>
    </lineage>
</organism>
<reference evidence="1" key="1">
    <citation type="submission" date="2018-05" db="EMBL/GenBank/DDBJ databases">
        <authorList>
            <person name="Lanie J.A."/>
            <person name="Ng W.-L."/>
            <person name="Kazmierczak K.M."/>
            <person name="Andrzejewski T.M."/>
            <person name="Davidsen T.M."/>
            <person name="Wayne K.J."/>
            <person name="Tettelin H."/>
            <person name="Glass J.I."/>
            <person name="Rusch D."/>
            <person name="Podicherti R."/>
            <person name="Tsui H.-C.T."/>
            <person name="Winkler M.E."/>
        </authorList>
    </citation>
    <scope>NUCLEOTIDE SEQUENCE</scope>
</reference>
<sequence>MSYSRHKFVYKAAIASLTISFFIITKISALDPQSLNGGPVNYSEQGEWNACMPDNNSFGSKATPIEYARMIEPELGVIPIIDCGEGVEIPIYVDDRKFIGNPGLHNCDNPSLQIGDCMSGSSLQRFRGQRADGTALPHVVWVSFCRHDGRDTEVYDMPDSVQLIGYNLVTGATAFFESGDNSKWTYVDPESNRLLGKLPGTDNPEEFNMAYSTPGDVQCVQCHQSDPFIHNPFIDAAKLRSHASQTVVPRLTGPDFPYYLIGGSDWDMRTIHIEGNSCLNCHRMGMKTVEEFMGDGWHPNDYMPPHSPGSQSQDFEELLACWNDGPENTPGCDWRIPAADQCKSQLVGDDYPFKANFNTPNLTEQVDRTRERREIFLRRMRTTQ</sequence>
<proteinExistence type="predicted"/>
<evidence type="ECO:0000313" key="1">
    <source>
        <dbReference type="EMBL" id="SUZ52560.1"/>
    </source>
</evidence>
<protein>
    <submittedName>
        <fullName evidence="1">Uncharacterized protein</fullName>
    </submittedName>
</protein>
<gene>
    <name evidence="1" type="ORF">METZ01_LOCUS5414</name>
</gene>
<dbReference type="SUPFAM" id="SSF48695">
    <property type="entry name" value="Multiheme cytochromes"/>
    <property type="match status" value="1"/>
</dbReference>
<dbReference type="AlphaFoldDB" id="A0A381NDA0"/>